<gene>
    <name evidence="1" type="ORF">MLD38_007493</name>
</gene>
<keyword evidence="2" id="KW-1185">Reference proteome</keyword>
<sequence length="409" mass="45354">MPCDVHRITRVGIGLTRQPAIRTSFRFFAKKKRFPFYLGIESAFGCYLLETLYQTCCRSAVWDLGMALRSAGMKNCLQSYSTICIHHFRRAAGFQLQREYSSHHLTDDDDDDKFAELGSPLACGLQRPLKLMTEKTDWIKKKNGSRWSTPDICSSSSEEAIAMAEMELKAMCSDILGLDDAVDGTDAINARTTFITIANIPPSIKLSEVVKALSSFGKISNSSVRTSPDGKACCDVYFEREEANQKALSAGVITVNDVHLPINPGRDMVTIRIVNVSCKTLDSVVHAICRSCGFLVKVVRIDENTLDAFFGVENKSDAKSILKRLNYTIMDDCNWLATLQSGDHTAPASTSNHQERNDVSCNSGLKIGQHIAELKQLHSTKKMNIEDLDNLCAAILHIESRNAALKEQN</sequence>
<protein>
    <submittedName>
        <fullName evidence="1">Uncharacterized protein</fullName>
    </submittedName>
</protein>
<evidence type="ECO:0000313" key="2">
    <source>
        <dbReference type="Proteomes" id="UP001057402"/>
    </source>
</evidence>
<reference evidence="2" key="1">
    <citation type="journal article" date="2023" name="Front. Plant Sci.">
        <title>Chromosomal-level genome assembly of Melastoma candidum provides insights into trichome evolution.</title>
        <authorList>
            <person name="Zhong Y."/>
            <person name="Wu W."/>
            <person name="Sun C."/>
            <person name="Zou P."/>
            <person name="Liu Y."/>
            <person name="Dai S."/>
            <person name="Zhou R."/>
        </authorList>
    </citation>
    <scope>NUCLEOTIDE SEQUENCE [LARGE SCALE GENOMIC DNA]</scope>
</reference>
<evidence type="ECO:0000313" key="1">
    <source>
        <dbReference type="EMBL" id="KAI4381422.1"/>
    </source>
</evidence>
<organism evidence="1 2">
    <name type="scientific">Melastoma candidum</name>
    <dbReference type="NCBI Taxonomy" id="119954"/>
    <lineage>
        <taxon>Eukaryota</taxon>
        <taxon>Viridiplantae</taxon>
        <taxon>Streptophyta</taxon>
        <taxon>Embryophyta</taxon>
        <taxon>Tracheophyta</taxon>
        <taxon>Spermatophyta</taxon>
        <taxon>Magnoliopsida</taxon>
        <taxon>eudicotyledons</taxon>
        <taxon>Gunneridae</taxon>
        <taxon>Pentapetalae</taxon>
        <taxon>rosids</taxon>
        <taxon>malvids</taxon>
        <taxon>Myrtales</taxon>
        <taxon>Melastomataceae</taxon>
        <taxon>Melastomatoideae</taxon>
        <taxon>Melastomateae</taxon>
        <taxon>Melastoma</taxon>
    </lineage>
</organism>
<accession>A0ACB9RSJ8</accession>
<proteinExistence type="predicted"/>
<comment type="caution">
    <text evidence="1">The sequence shown here is derived from an EMBL/GenBank/DDBJ whole genome shotgun (WGS) entry which is preliminary data.</text>
</comment>
<dbReference type="Proteomes" id="UP001057402">
    <property type="component" value="Chromosome 3"/>
</dbReference>
<dbReference type="EMBL" id="CM042882">
    <property type="protein sequence ID" value="KAI4381422.1"/>
    <property type="molecule type" value="Genomic_DNA"/>
</dbReference>
<name>A0ACB9RSJ8_9MYRT</name>